<dbReference type="OrthoDB" id="10250320at2759"/>
<organism evidence="1 2">
    <name type="scientific">Racocetra fulgida</name>
    <dbReference type="NCBI Taxonomy" id="60492"/>
    <lineage>
        <taxon>Eukaryota</taxon>
        <taxon>Fungi</taxon>
        <taxon>Fungi incertae sedis</taxon>
        <taxon>Mucoromycota</taxon>
        <taxon>Glomeromycotina</taxon>
        <taxon>Glomeromycetes</taxon>
        <taxon>Diversisporales</taxon>
        <taxon>Gigasporaceae</taxon>
        <taxon>Racocetra</taxon>
    </lineage>
</organism>
<protein>
    <submittedName>
        <fullName evidence="1">3747_t:CDS:1</fullName>
    </submittedName>
</protein>
<keyword evidence="2" id="KW-1185">Reference proteome</keyword>
<proteinExistence type="predicted"/>
<dbReference type="Proteomes" id="UP000789396">
    <property type="component" value="Unassembled WGS sequence"/>
</dbReference>
<dbReference type="AlphaFoldDB" id="A0A9N9FJZ1"/>
<name>A0A9N9FJZ1_9GLOM</name>
<sequence>MATTATNSAPMENSMRKPVPAELIGKLVFISSVLVASKYVDDAPITARKMFESVGKDIWSIKDIIRM</sequence>
<reference evidence="1" key="1">
    <citation type="submission" date="2021-06" db="EMBL/GenBank/DDBJ databases">
        <authorList>
            <person name="Kallberg Y."/>
            <person name="Tangrot J."/>
            <person name="Rosling A."/>
        </authorList>
    </citation>
    <scope>NUCLEOTIDE SEQUENCE</scope>
    <source>
        <strain evidence="1">IN212</strain>
    </source>
</reference>
<accession>A0A9N9FJZ1</accession>
<evidence type="ECO:0000313" key="1">
    <source>
        <dbReference type="EMBL" id="CAG8542192.1"/>
    </source>
</evidence>
<dbReference type="EMBL" id="CAJVPZ010004171">
    <property type="protein sequence ID" value="CAG8542192.1"/>
    <property type="molecule type" value="Genomic_DNA"/>
</dbReference>
<comment type="caution">
    <text evidence="1">The sequence shown here is derived from an EMBL/GenBank/DDBJ whole genome shotgun (WGS) entry which is preliminary data.</text>
</comment>
<gene>
    <name evidence="1" type="ORF">RFULGI_LOCUS4273</name>
</gene>
<feature type="non-terminal residue" evidence="1">
    <location>
        <position position="67"/>
    </location>
</feature>
<evidence type="ECO:0000313" key="2">
    <source>
        <dbReference type="Proteomes" id="UP000789396"/>
    </source>
</evidence>